<dbReference type="AlphaFoldDB" id="A0A1G5ARN2"/>
<dbReference type="SUPFAM" id="SSF53800">
    <property type="entry name" value="Chelatase"/>
    <property type="match status" value="1"/>
</dbReference>
<protein>
    <submittedName>
        <fullName evidence="3">Sirohydrochlorin cobaltochelatase</fullName>
    </submittedName>
</protein>
<dbReference type="InterPro" id="IPR002762">
    <property type="entry name" value="CbiX-like"/>
</dbReference>
<gene>
    <name evidence="3" type="ORF">SAMN03080606_00261</name>
</gene>
<sequence>MKRGLLILVHGSKSKEADEITKELIRKLKHKLSDEFQEVAYGALQISSPSVEEGIDNLVENEMEEIIVVPMFIFQGVHVKSDIPDVMENIKNKYPQINIKLGKHIGADDRLVEILYSRAIDTIACRPKLS</sequence>
<dbReference type="PANTHER" id="PTHR33542">
    <property type="entry name" value="SIROHYDROCHLORIN FERROCHELATASE, CHLOROPLASTIC"/>
    <property type="match status" value="1"/>
</dbReference>
<dbReference type="CDD" id="cd03416">
    <property type="entry name" value="CbiX_SirB_N"/>
    <property type="match status" value="1"/>
</dbReference>
<evidence type="ECO:0000256" key="1">
    <source>
        <dbReference type="ARBA" id="ARBA00022723"/>
    </source>
</evidence>
<accession>A0A1G5ARN2</accession>
<dbReference type="Proteomes" id="UP000198636">
    <property type="component" value="Unassembled WGS sequence"/>
</dbReference>
<dbReference type="EMBL" id="FMUS01000001">
    <property type="protein sequence ID" value="SCX80547.1"/>
    <property type="molecule type" value="Genomic_DNA"/>
</dbReference>
<dbReference type="STRING" id="1120976.SAMN03080606_00261"/>
<dbReference type="RefSeq" id="WP_091539050.1">
    <property type="nucleotide sequence ID" value="NZ_FMUS01000001.1"/>
</dbReference>
<keyword evidence="2" id="KW-0456">Lyase</keyword>
<dbReference type="PANTHER" id="PTHR33542:SF3">
    <property type="entry name" value="SIROHYDROCHLORIN FERROCHELATASE, CHLOROPLASTIC"/>
    <property type="match status" value="1"/>
</dbReference>
<name>A0A1G5ARN2_9FIRM</name>
<dbReference type="Gene3D" id="3.40.50.1400">
    <property type="match status" value="1"/>
</dbReference>
<keyword evidence="1" id="KW-0479">Metal-binding</keyword>
<evidence type="ECO:0000313" key="4">
    <source>
        <dbReference type="Proteomes" id="UP000198636"/>
    </source>
</evidence>
<dbReference type="Pfam" id="PF01903">
    <property type="entry name" value="CbiX"/>
    <property type="match status" value="1"/>
</dbReference>
<proteinExistence type="predicted"/>
<keyword evidence="4" id="KW-1185">Reference proteome</keyword>
<dbReference type="GO" id="GO:0046872">
    <property type="term" value="F:metal ion binding"/>
    <property type="evidence" value="ECO:0007669"/>
    <property type="project" value="UniProtKB-KW"/>
</dbReference>
<organism evidence="3 4">
    <name type="scientific">Alkaliphilus peptidifermentans DSM 18978</name>
    <dbReference type="NCBI Taxonomy" id="1120976"/>
    <lineage>
        <taxon>Bacteria</taxon>
        <taxon>Bacillati</taxon>
        <taxon>Bacillota</taxon>
        <taxon>Clostridia</taxon>
        <taxon>Peptostreptococcales</taxon>
        <taxon>Natronincolaceae</taxon>
        <taxon>Alkaliphilus</taxon>
    </lineage>
</organism>
<evidence type="ECO:0000313" key="3">
    <source>
        <dbReference type="EMBL" id="SCX80547.1"/>
    </source>
</evidence>
<evidence type="ECO:0000256" key="2">
    <source>
        <dbReference type="ARBA" id="ARBA00023239"/>
    </source>
</evidence>
<dbReference type="InterPro" id="IPR050963">
    <property type="entry name" value="Sirohydro_Cobaltochel/CbiX"/>
</dbReference>
<reference evidence="3 4" key="1">
    <citation type="submission" date="2016-10" db="EMBL/GenBank/DDBJ databases">
        <authorList>
            <person name="de Groot N.N."/>
        </authorList>
    </citation>
    <scope>NUCLEOTIDE SEQUENCE [LARGE SCALE GENOMIC DNA]</scope>
    <source>
        <strain evidence="3 4">DSM 18978</strain>
    </source>
</reference>
<dbReference type="OrthoDB" id="9797895at2"/>
<dbReference type="GO" id="GO:0016829">
    <property type="term" value="F:lyase activity"/>
    <property type="evidence" value="ECO:0007669"/>
    <property type="project" value="UniProtKB-KW"/>
</dbReference>